<keyword evidence="3" id="KW-1185">Reference proteome</keyword>
<feature type="compositionally biased region" description="Basic and acidic residues" evidence="1">
    <location>
        <begin position="91"/>
        <end position="100"/>
    </location>
</feature>
<dbReference type="EMBL" id="ONZQ02000015">
    <property type="protein sequence ID" value="SPO06140.1"/>
    <property type="molecule type" value="Genomic_DNA"/>
</dbReference>
<dbReference type="AlphaFoldDB" id="A0AAE8N4H7"/>
<name>A0AAE8N4H7_9PEZI</name>
<proteinExistence type="predicted"/>
<feature type="region of interest" description="Disordered" evidence="1">
    <location>
        <begin position="91"/>
        <end position="110"/>
    </location>
</feature>
<dbReference type="CDD" id="cd23703">
    <property type="entry name" value="mS26_PET12"/>
    <property type="match status" value="1"/>
</dbReference>
<accession>A0AAE8N4H7</accession>
<reference evidence="2" key="1">
    <citation type="submission" date="2018-03" db="EMBL/GenBank/DDBJ databases">
        <authorList>
            <person name="Guldener U."/>
        </authorList>
    </citation>
    <scope>NUCLEOTIDE SEQUENCE</scope>
</reference>
<organism evidence="2 3">
    <name type="scientific">Cephalotrichum gorgonifer</name>
    <dbReference type="NCBI Taxonomy" id="2041049"/>
    <lineage>
        <taxon>Eukaryota</taxon>
        <taxon>Fungi</taxon>
        <taxon>Dikarya</taxon>
        <taxon>Ascomycota</taxon>
        <taxon>Pezizomycotina</taxon>
        <taxon>Sordariomycetes</taxon>
        <taxon>Hypocreomycetidae</taxon>
        <taxon>Microascales</taxon>
        <taxon>Microascaceae</taxon>
        <taxon>Cephalotrichum</taxon>
    </lineage>
</organism>
<protein>
    <submittedName>
        <fullName evidence="2">Uncharacterized protein</fullName>
    </submittedName>
</protein>
<gene>
    <name evidence="2" type="ORF">DNG_08829</name>
</gene>
<dbReference type="Pfam" id="PF26163">
    <property type="entry name" value="mS26"/>
    <property type="match status" value="1"/>
</dbReference>
<sequence>MSLHAPRNLGRYALSGPRSLYTTTSTTARAFSHTPQVFSLPPESPDYIPIPKPPLSEENKPARVRGSLPVPRKIFPQVSDSRKLERSYLRETYPRSEKVPAPETNDPSHPQAWKRIMAESRRKNLRSGLKGLWQRKIKRDEKEAAVGANKLRDHVAAGLKAEGTDEFLTLPSILPATLQTEVIPDPERFEKAEASKRAMAEKAEEDRHERRNTIMELYMNAHDFIVEERELEAEVDKIFSENYWRDPSRNSAWDEWGTQAGLFDMVGQTVRNPPAHAVEHYTADYSRNMKRQKKTAEELTGGKMA</sequence>
<evidence type="ECO:0000313" key="2">
    <source>
        <dbReference type="EMBL" id="SPO06140.1"/>
    </source>
</evidence>
<dbReference type="InterPro" id="IPR058940">
    <property type="entry name" value="mS26_fungi"/>
</dbReference>
<evidence type="ECO:0000256" key="1">
    <source>
        <dbReference type="SAM" id="MobiDB-lite"/>
    </source>
</evidence>
<comment type="caution">
    <text evidence="2">The sequence shown here is derived from an EMBL/GenBank/DDBJ whole genome shotgun (WGS) entry which is preliminary data.</text>
</comment>
<dbReference type="Proteomes" id="UP001187682">
    <property type="component" value="Unassembled WGS sequence"/>
</dbReference>
<evidence type="ECO:0000313" key="3">
    <source>
        <dbReference type="Proteomes" id="UP001187682"/>
    </source>
</evidence>